<dbReference type="AlphaFoldDB" id="K2PH34"/>
<dbReference type="Gene3D" id="1.20.1260.100">
    <property type="entry name" value="TspO/MBR protein"/>
    <property type="match status" value="1"/>
</dbReference>
<gene>
    <name evidence="7" type="ORF">C426_1878</name>
</gene>
<evidence type="ECO:0000256" key="5">
    <source>
        <dbReference type="ARBA" id="ARBA00023136"/>
    </source>
</evidence>
<keyword evidence="3 6" id="KW-0812">Transmembrane</keyword>
<evidence type="ECO:0000256" key="3">
    <source>
        <dbReference type="ARBA" id="ARBA00022692"/>
    </source>
</evidence>
<keyword evidence="5 6" id="KW-0472">Membrane</keyword>
<dbReference type="FunFam" id="1.20.1260.100:FF:000001">
    <property type="entry name" value="translocator protein 2"/>
    <property type="match status" value="1"/>
</dbReference>
<name>K2PH34_9LACT</name>
<dbReference type="EMBL" id="AMQS01000033">
    <property type="protein sequence ID" value="EKF50735.1"/>
    <property type="molecule type" value="Genomic_DNA"/>
</dbReference>
<evidence type="ECO:0000256" key="2">
    <source>
        <dbReference type="ARBA" id="ARBA00007524"/>
    </source>
</evidence>
<dbReference type="CDD" id="cd15904">
    <property type="entry name" value="TSPO_MBR"/>
    <property type="match status" value="1"/>
</dbReference>
<dbReference type="PATRIC" id="fig|1231377.3.peg.1860"/>
<comment type="similarity">
    <text evidence="2">Belongs to the TspO/BZRP family.</text>
</comment>
<dbReference type="PANTHER" id="PTHR10057:SF0">
    <property type="entry name" value="TRANSLOCATOR PROTEIN"/>
    <property type="match status" value="1"/>
</dbReference>
<accession>K2PH34</accession>
<evidence type="ECO:0000256" key="4">
    <source>
        <dbReference type="ARBA" id="ARBA00022989"/>
    </source>
</evidence>
<dbReference type="InterPro" id="IPR004307">
    <property type="entry name" value="TspO_MBR"/>
</dbReference>
<comment type="subcellular location">
    <subcellularLocation>
        <location evidence="1">Membrane</location>
        <topology evidence="1">Multi-pass membrane protein</topology>
    </subcellularLocation>
</comment>
<dbReference type="PIRSF" id="PIRSF005859">
    <property type="entry name" value="PBR"/>
    <property type="match status" value="1"/>
</dbReference>
<dbReference type="InterPro" id="IPR038330">
    <property type="entry name" value="TspO/MBR-related_sf"/>
</dbReference>
<proteinExistence type="inferred from homology"/>
<evidence type="ECO:0000313" key="8">
    <source>
        <dbReference type="Proteomes" id="UP000006787"/>
    </source>
</evidence>
<sequence>MSKTRKLNPLFLIIIFIVAVEAIGGLSSLLAGDIKSIYNSLSLPPLAPPDYLFGIVWPILYALIAVAGFLVFQNLPTRKTESQTALYFYVSQLFLNFIWSIIFFKGYFWLGVLVIIVLDIVVYLCMRKFFKINQLSGILFLPYFVWILFATYLTIAVAFLN</sequence>
<keyword evidence="4 6" id="KW-1133">Transmembrane helix</keyword>
<feature type="transmembrane region" description="Helical" evidence="6">
    <location>
        <begin position="138"/>
        <end position="160"/>
    </location>
</feature>
<feature type="transmembrane region" description="Helical" evidence="6">
    <location>
        <begin position="51"/>
        <end position="72"/>
    </location>
</feature>
<dbReference type="PANTHER" id="PTHR10057">
    <property type="entry name" value="PERIPHERAL-TYPE BENZODIAZEPINE RECEPTOR"/>
    <property type="match status" value="1"/>
</dbReference>
<feature type="transmembrane region" description="Helical" evidence="6">
    <location>
        <begin position="108"/>
        <end position="126"/>
    </location>
</feature>
<reference evidence="7 8" key="1">
    <citation type="journal article" date="2012" name="J. Bacteriol.">
        <title>Genome Sequence of the Bacteriocin-Producing Strain Lactococcus garvieae DCC43.</title>
        <authorList>
            <person name="Gabrielsen C."/>
            <person name="Brede D.A."/>
            <person name="Hernandez P.E."/>
            <person name="Nes I.F."/>
            <person name="Diep D.B."/>
        </authorList>
    </citation>
    <scope>NUCLEOTIDE SEQUENCE [LARGE SCALE GENOMIC DNA]</scope>
    <source>
        <strain evidence="7 8">DCC43</strain>
    </source>
</reference>
<organism evidence="7 8">
    <name type="scientific">Lactococcus garvieae DCC43</name>
    <dbReference type="NCBI Taxonomy" id="1231377"/>
    <lineage>
        <taxon>Bacteria</taxon>
        <taxon>Bacillati</taxon>
        <taxon>Bacillota</taxon>
        <taxon>Bacilli</taxon>
        <taxon>Lactobacillales</taxon>
        <taxon>Streptococcaceae</taxon>
        <taxon>Lactococcus</taxon>
    </lineage>
</organism>
<dbReference type="eggNOG" id="COG3476">
    <property type="taxonomic scope" value="Bacteria"/>
</dbReference>
<dbReference type="GO" id="GO:0033013">
    <property type="term" value="P:tetrapyrrole metabolic process"/>
    <property type="evidence" value="ECO:0007669"/>
    <property type="project" value="UniProtKB-ARBA"/>
</dbReference>
<evidence type="ECO:0000256" key="1">
    <source>
        <dbReference type="ARBA" id="ARBA00004141"/>
    </source>
</evidence>
<evidence type="ECO:0000313" key="7">
    <source>
        <dbReference type="EMBL" id="EKF50735.1"/>
    </source>
</evidence>
<dbReference type="Proteomes" id="UP000006787">
    <property type="component" value="Unassembled WGS sequence"/>
</dbReference>
<dbReference type="GO" id="GO:0016020">
    <property type="term" value="C:membrane"/>
    <property type="evidence" value="ECO:0007669"/>
    <property type="project" value="UniProtKB-SubCell"/>
</dbReference>
<feature type="transmembrane region" description="Helical" evidence="6">
    <location>
        <begin position="7"/>
        <end position="31"/>
    </location>
</feature>
<protein>
    <submittedName>
        <fullName evidence="7">Tryptophan-rich sensory protein</fullName>
    </submittedName>
</protein>
<dbReference type="RefSeq" id="WP_003136471.1">
    <property type="nucleotide sequence ID" value="NZ_AMQS01000033.1"/>
</dbReference>
<dbReference type="Pfam" id="PF03073">
    <property type="entry name" value="TspO_MBR"/>
    <property type="match status" value="1"/>
</dbReference>
<comment type="caution">
    <text evidence="7">The sequence shown here is derived from an EMBL/GenBank/DDBJ whole genome shotgun (WGS) entry which is preliminary data.</text>
</comment>
<feature type="transmembrane region" description="Helical" evidence="6">
    <location>
        <begin position="84"/>
        <end position="102"/>
    </location>
</feature>
<evidence type="ECO:0000256" key="6">
    <source>
        <dbReference type="SAM" id="Phobius"/>
    </source>
</evidence>